<evidence type="ECO:0008006" key="3">
    <source>
        <dbReference type="Google" id="ProtNLM"/>
    </source>
</evidence>
<proteinExistence type="predicted"/>
<dbReference type="Proteomes" id="UP001454036">
    <property type="component" value="Unassembled WGS sequence"/>
</dbReference>
<evidence type="ECO:0000313" key="2">
    <source>
        <dbReference type="Proteomes" id="UP001454036"/>
    </source>
</evidence>
<sequence length="192" mass="21574">MSEVWPISLCNIVAKIVSNVLSNQLRPILMKIIYETQSAFLPVEHEREKLKRLEEFLKDTRSHRGRWSIRGKCSVSFSFRTGGTDRSKIIFVLQMGEVCDQGRVAERTRGKKGKVLSQAGKEVLIKSVTSAIPNYVMNCFKLPVGIIDNLNSVMAKLFWANAEGDKGIHWKACDKLCLDKFEGGLGSRTLNA</sequence>
<keyword evidence="2" id="KW-1185">Reference proteome</keyword>
<comment type="caution">
    <text evidence="1">The sequence shown here is derived from an EMBL/GenBank/DDBJ whole genome shotgun (WGS) entry which is preliminary data.</text>
</comment>
<dbReference type="PANTHER" id="PTHR33116">
    <property type="entry name" value="REVERSE TRANSCRIPTASE ZINC-BINDING DOMAIN-CONTAINING PROTEIN-RELATED-RELATED"/>
    <property type="match status" value="1"/>
</dbReference>
<organism evidence="1 2">
    <name type="scientific">Lithospermum erythrorhizon</name>
    <name type="common">Purple gromwell</name>
    <name type="synonym">Lithospermum officinale var. erythrorhizon</name>
    <dbReference type="NCBI Taxonomy" id="34254"/>
    <lineage>
        <taxon>Eukaryota</taxon>
        <taxon>Viridiplantae</taxon>
        <taxon>Streptophyta</taxon>
        <taxon>Embryophyta</taxon>
        <taxon>Tracheophyta</taxon>
        <taxon>Spermatophyta</taxon>
        <taxon>Magnoliopsida</taxon>
        <taxon>eudicotyledons</taxon>
        <taxon>Gunneridae</taxon>
        <taxon>Pentapetalae</taxon>
        <taxon>asterids</taxon>
        <taxon>lamiids</taxon>
        <taxon>Boraginales</taxon>
        <taxon>Boraginaceae</taxon>
        <taxon>Boraginoideae</taxon>
        <taxon>Lithospermeae</taxon>
        <taxon>Lithospermum</taxon>
    </lineage>
</organism>
<gene>
    <name evidence="1" type="ORF">LIER_40954</name>
</gene>
<accession>A0AAV3R593</accession>
<dbReference type="PANTHER" id="PTHR33116:SF86">
    <property type="entry name" value="REVERSE TRANSCRIPTASE DOMAIN-CONTAINING PROTEIN"/>
    <property type="match status" value="1"/>
</dbReference>
<dbReference type="AlphaFoldDB" id="A0AAV3R593"/>
<reference evidence="1 2" key="1">
    <citation type="submission" date="2024-01" db="EMBL/GenBank/DDBJ databases">
        <title>The complete chloroplast genome sequence of Lithospermum erythrorhizon: insights into the phylogenetic relationship among Boraginaceae species and the maternal lineages of purple gromwells.</title>
        <authorList>
            <person name="Okada T."/>
            <person name="Watanabe K."/>
        </authorList>
    </citation>
    <scope>NUCLEOTIDE SEQUENCE [LARGE SCALE GENOMIC DNA]</scope>
</reference>
<name>A0AAV3R593_LITER</name>
<dbReference type="EMBL" id="BAABME010024540">
    <property type="protein sequence ID" value="GAA0170413.1"/>
    <property type="molecule type" value="Genomic_DNA"/>
</dbReference>
<evidence type="ECO:0000313" key="1">
    <source>
        <dbReference type="EMBL" id="GAA0170413.1"/>
    </source>
</evidence>
<protein>
    <recommendedName>
        <fullName evidence="3">Reverse transcriptase</fullName>
    </recommendedName>
</protein>